<feature type="compositionally biased region" description="Basic residues" evidence="1">
    <location>
        <begin position="167"/>
        <end position="178"/>
    </location>
</feature>
<feature type="compositionally biased region" description="Low complexity" evidence="1">
    <location>
        <begin position="105"/>
        <end position="118"/>
    </location>
</feature>
<sequence>MASPPKIGFLAPVPRTNVQANALRTATSAGIIADFQVRRSKIKAYYDYLRNGAPYDLTPEQLADIDLHQRIAMSELNEELDWKIASIYMDSGLPHLLEPAPTTEAAQMAAQADQPQLQEQARRGKQPDKEQASHPKNMLPTVPFPAMGIDAKIDLNPSPGTLQTQNKSRKNRRRKSRK</sequence>
<dbReference type="AlphaFoldDB" id="J6F6Q9"/>
<proteinExistence type="predicted"/>
<comment type="caution">
    <text evidence="2">The sequence shown here is derived from an EMBL/GenBank/DDBJ whole genome shotgun (WGS) entry which is preliminary data.</text>
</comment>
<dbReference type="GeneID" id="25991308"/>
<gene>
    <name evidence="2" type="ORF">A1Q1_07796</name>
</gene>
<accession>J6F6Q9</accession>
<organism evidence="2 3">
    <name type="scientific">Trichosporon asahii var. asahii (strain ATCC 90039 / CBS 2479 / JCM 2466 / KCTC 7840 / NBRC 103889/ NCYC 2677 / UAMH 7654)</name>
    <name type="common">Yeast</name>
    <dbReference type="NCBI Taxonomy" id="1186058"/>
    <lineage>
        <taxon>Eukaryota</taxon>
        <taxon>Fungi</taxon>
        <taxon>Dikarya</taxon>
        <taxon>Basidiomycota</taxon>
        <taxon>Agaricomycotina</taxon>
        <taxon>Tremellomycetes</taxon>
        <taxon>Trichosporonales</taxon>
        <taxon>Trichosporonaceae</taxon>
        <taxon>Trichosporon</taxon>
    </lineage>
</organism>
<dbReference type="VEuPathDB" id="FungiDB:A1Q1_07796"/>
<dbReference type="KEGG" id="tasa:A1Q1_07796"/>
<name>J6F6Q9_TRIAS</name>
<dbReference type="HOGENOM" id="CLU_1511656_0_0_1"/>
<feature type="compositionally biased region" description="Basic and acidic residues" evidence="1">
    <location>
        <begin position="120"/>
        <end position="133"/>
    </location>
</feature>
<dbReference type="RefSeq" id="XP_014182283.1">
    <property type="nucleotide sequence ID" value="XM_014326808.1"/>
</dbReference>
<reference evidence="2 3" key="1">
    <citation type="journal article" date="2012" name="Eukaryot. Cell">
        <title>Draft genome sequence of CBS 2479, the standard type strain of Trichosporon asahii.</title>
        <authorList>
            <person name="Yang R.Y."/>
            <person name="Li H.T."/>
            <person name="Zhu H."/>
            <person name="Zhou G.P."/>
            <person name="Wang M."/>
            <person name="Wang L."/>
        </authorList>
    </citation>
    <scope>NUCLEOTIDE SEQUENCE [LARGE SCALE GENOMIC DNA]</scope>
    <source>
        <strain evidence="3">ATCC 90039 / CBS 2479 / JCM 2466 / KCTC 7840 / NCYC 2677 / UAMH 7654</strain>
    </source>
</reference>
<evidence type="ECO:0000313" key="3">
    <source>
        <dbReference type="Proteomes" id="UP000002748"/>
    </source>
</evidence>
<evidence type="ECO:0000256" key="1">
    <source>
        <dbReference type="SAM" id="MobiDB-lite"/>
    </source>
</evidence>
<dbReference type="EMBL" id="ALBS01000077">
    <property type="protein sequence ID" value="EJT51002.1"/>
    <property type="molecule type" value="Genomic_DNA"/>
</dbReference>
<protein>
    <submittedName>
        <fullName evidence="2">Uncharacterized protein</fullName>
    </submittedName>
</protein>
<dbReference type="Proteomes" id="UP000002748">
    <property type="component" value="Unassembled WGS sequence"/>
</dbReference>
<evidence type="ECO:0000313" key="2">
    <source>
        <dbReference type="EMBL" id="EJT51002.1"/>
    </source>
</evidence>
<feature type="region of interest" description="Disordered" evidence="1">
    <location>
        <begin position="104"/>
        <end position="178"/>
    </location>
</feature>